<evidence type="ECO:0000313" key="7">
    <source>
        <dbReference type="Proteomes" id="UP000352088"/>
    </source>
</evidence>
<gene>
    <name evidence="3" type="ORF">BU953_01040</name>
    <name evidence="5" type="ORF">C6T04_03255</name>
    <name evidence="4" type="ORF">CJD00_07705</name>
    <name evidence="6" type="ORF">DSX26_05190</name>
</gene>
<dbReference type="eggNOG" id="COG0699">
    <property type="taxonomic scope" value="Bacteria"/>
</dbReference>
<comment type="caution">
    <text evidence="5">The sequence shown here is derived from an EMBL/GenBank/DDBJ whole genome shotgun (WGS) entry which is preliminary data.</text>
</comment>
<dbReference type="EMBL" id="AABUYW010000001">
    <property type="protein sequence ID" value="EAJ1076221.1"/>
    <property type="molecule type" value="Genomic_DNA"/>
</dbReference>
<dbReference type="RefSeq" id="WP_002783117.1">
    <property type="nucleotide sequence ID" value="NZ_AANHVQ020000005.1"/>
</dbReference>
<feature type="coiled-coil region" evidence="1">
    <location>
        <begin position="414"/>
        <end position="448"/>
    </location>
</feature>
<dbReference type="EMBL" id="AACGFG010000003">
    <property type="protein sequence ID" value="EAK4357949.1"/>
    <property type="molecule type" value="Genomic_DNA"/>
</dbReference>
<dbReference type="Proteomes" id="UP000352088">
    <property type="component" value="Unassembled WGS sequence"/>
</dbReference>
<evidence type="ECO:0000313" key="8">
    <source>
        <dbReference type="Proteomes" id="UP000361993"/>
    </source>
</evidence>
<dbReference type="PANTHER" id="PTHR43681:SF1">
    <property type="entry name" value="SARCALUMENIN"/>
    <property type="match status" value="1"/>
</dbReference>
<evidence type="ECO:0000313" key="10">
    <source>
        <dbReference type="Proteomes" id="UP000557830"/>
    </source>
</evidence>
<evidence type="ECO:0000256" key="1">
    <source>
        <dbReference type="SAM" id="Coils"/>
    </source>
</evidence>
<evidence type="ECO:0000313" key="6">
    <source>
        <dbReference type="EMBL" id="EAL6850863.1"/>
    </source>
</evidence>
<dbReference type="STRING" id="195.ATE51_03390"/>
<dbReference type="GeneID" id="66544586"/>
<dbReference type="InterPro" id="IPR051943">
    <property type="entry name" value="TRAFAC_Dynamin-like_GTPase"/>
</dbReference>
<reference evidence="5 9" key="2">
    <citation type="submission" date="2018-06" db="EMBL/GenBank/DDBJ databases">
        <authorList>
            <consortium name="NARMS: The National Antimicrobial Resistance Monitoring System"/>
        </authorList>
    </citation>
    <scope>NUCLEOTIDE SEQUENCE [LARGE SCALE GENOMIC DNA]</scope>
    <source>
        <strain evidence="6 7">CVM N17C548</strain>
        <strain evidence="5 9">FSIS11807978</strain>
        <strain evidence="3 10">FSIS1609200</strain>
    </source>
</reference>
<dbReference type="Proteomes" id="UP000361993">
    <property type="component" value="Unassembled WGS sequence"/>
</dbReference>
<evidence type="ECO:0000313" key="5">
    <source>
        <dbReference type="EMBL" id="EAK4357949.1"/>
    </source>
</evidence>
<dbReference type="OrthoDB" id="9802035at2"/>
<dbReference type="CDD" id="cd09912">
    <property type="entry name" value="DLP_2"/>
    <property type="match status" value="1"/>
</dbReference>
<dbReference type="PANTHER" id="PTHR43681">
    <property type="entry name" value="TRANSMEMBRANE GTPASE FZO"/>
    <property type="match status" value="1"/>
</dbReference>
<dbReference type="KEGG" id="ccoo:ATE51_03390"/>
<evidence type="ECO:0000259" key="2">
    <source>
        <dbReference type="Pfam" id="PF00350"/>
    </source>
</evidence>
<proteinExistence type="predicted"/>
<reference evidence="4 8" key="1">
    <citation type="submission" date="2018-05" db="EMBL/GenBank/DDBJ databases">
        <authorList>
            <consortium name="GenomeTrakr network: Whole genome sequencing for foodborne pathogen traceback"/>
        </authorList>
    </citation>
    <scope>NUCLEOTIDE SEQUENCE [LARGE SCALE GENOMIC DNA]</scope>
    <source>
        <strain evidence="4 8">NC_C6016</strain>
    </source>
</reference>
<feature type="domain" description="Dynamin N-terminal" evidence="2">
    <location>
        <begin position="64"/>
        <end position="217"/>
    </location>
</feature>
<dbReference type="InterPro" id="IPR045063">
    <property type="entry name" value="Dynamin_N"/>
</dbReference>
<dbReference type="SUPFAM" id="SSF52540">
    <property type="entry name" value="P-loop containing nucleoside triphosphate hydrolases"/>
    <property type="match status" value="1"/>
</dbReference>
<sequence>MQINILNHFIKAYEDAYNIDFDKSFEGQIKMLCKKLNEPFMHPSYNLIQELEELSFSLDKNINIAIIGQFSSGKSTLLNLILKKECLPTGVVPVTFKPTFLRYADEYFLRVEFQDGSDEITHIEELAKYTDQRNNVKETKSLHIFAPIPLLKKITLVDTPGLNANEDDTLTTLKELQNIHAAIWLSLIDNAGKKSEEDAIKANLELLGENSICVLNQKDKLSAQELENVLNYAKTVFSKYFKELIAISCKEAKDETKYEESNFNLLLDFLDNLDEKALKQKFTKRKMLHLCQVLEDENRLFVDIFDKLANQFQIYQEKLNSSFDDFIKEVQILNHQILNKLKSIGERIASEIFNCIKEKEAHFYKEAKGFLKKDLYVKYDYKAPFISSDDAFLAMFYNSDIMNKEFKKIKNEIYESFEKIKQKLKDFIDNLEKDILLFKAEFSNIQKDNILQSDKNFSELRAFCNASDEYFLKDFKELLFKSLLELDLFFEKLNLKAFANYANATKLSLAFFSRKINESRVLYELDSSEFTLFYPKKSEIYERVLTELNAYEFEALLINKPILVKISNHFLEQNTNIIQEKNKILDLKKVELQKRKEQILEVRSVLKENL</sequence>
<keyword evidence="1" id="KW-0175">Coiled coil</keyword>
<organism evidence="5 9">
    <name type="scientific">Campylobacter coli</name>
    <dbReference type="NCBI Taxonomy" id="195"/>
    <lineage>
        <taxon>Bacteria</taxon>
        <taxon>Pseudomonadati</taxon>
        <taxon>Campylobacterota</taxon>
        <taxon>Epsilonproteobacteria</taxon>
        <taxon>Campylobacterales</taxon>
        <taxon>Campylobacteraceae</taxon>
        <taxon>Campylobacter</taxon>
    </lineage>
</organism>
<keyword evidence="5" id="KW-0067">ATP-binding</keyword>
<dbReference type="InterPro" id="IPR027417">
    <property type="entry name" value="P-loop_NTPase"/>
</dbReference>
<evidence type="ECO:0000313" key="4">
    <source>
        <dbReference type="EMBL" id="EAK1510137.1"/>
    </source>
</evidence>
<evidence type="ECO:0000313" key="9">
    <source>
        <dbReference type="Proteomes" id="UP000365807"/>
    </source>
</evidence>
<dbReference type="AlphaFoldDB" id="A0A0Q2LEG6"/>
<dbReference type="Gene3D" id="3.40.50.300">
    <property type="entry name" value="P-loop containing nucleotide triphosphate hydrolases"/>
    <property type="match status" value="1"/>
</dbReference>
<keyword evidence="5" id="KW-0547">Nucleotide-binding</keyword>
<protein>
    <submittedName>
        <fullName evidence="5">ATP-binding protein</fullName>
    </submittedName>
</protein>
<evidence type="ECO:0000313" key="3">
    <source>
        <dbReference type="EMBL" id="EAJ1076221.1"/>
    </source>
</evidence>
<dbReference type="GO" id="GO:0005524">
    <property type="term" value="F:ATP binding"/>
    <property type="evidence" value="ECO:0007669"/>
    <property type="project" value="UniProtKB-KW"/>
</dbReference>
<dbReference type="EMBL" id="AACDUL010000015">
    <property type="protein sequence ID" value="EAK1510137.1"/>
    <property type="molecule type" value="Genomic_DNA"/>
</dbReference>
<name>A0A0Q2LEG6_CAMCO</name>
<dbReference type="EMBL" id="AACQHW010000004">
    <property type="protein sequence ID" value="EAL6850863.1"/>
    <property type="molecule type" value="Genomic_DNA"/>
</dbReference>
<dbReference type="Proteomes" id="UP000557830">
    <property type="component" value="Unassembled WGS sequence"/>
</dbReference>
<dbReference type="Proteomes" id="UP000365807">
    <property type="component" value="Unassembled WGS sequence"/>
</dbReference>
<dbReference type="Pfam" id="PF00350">
    <property type="entry name" value="Dynamin_N"/>
    <property type="match status" value="1"/>
</dbReference>
<accession>A0A0Q2LEG6</accession>